<evidence type="ECO:0000256" key="5">
    <source>
        <dbReference type="PIRNR" id="PIRNR005426"/>
    </source>
</evidence>
<dbReference type="SUPFAM" id="SSF55469">
    <property type="entry name" value="FMN-dependent nitroreductase-like"/>
    <property type="match status" value="1"/>
</dbReference>
<dbReference type="EMBL" id="JAUSUG010000001">
    <property type="protein sequence ID" value="MDQ0252805.1"/>
    <property type="molecule type" value="Genomic_DNA"/>
</dbReference>
<dbReference type="PIRSF" id="PIRSF005426">
    <property type="entry name" value="Frp"/>
    <property type="match status" value="1"/>
</dbReference>
<evidence type="ECO:0000256" key="1">
    <source>
        <dbReference type="ARBA" id="ARBA00008366"/>
    </source>
</evidence>
<comment type="caution">
    <text evidence="7">The sequence shown here is derived from an EMBL/GenBank/DDBJ whole genome shotgun (WGS) entry which is preliminary data.</text>
</comment>
<keyword evidence="2 5" id="KW-0285">Flavoprotein</keyword>
<dbReference type="Proteomes" id="UP001230005">
    <property type="component" value="Unassembled WGS sequence"/>
</dbReference>
<reference evidence="7 8" key="1">
    <citation type="submission" date="2023-07" db="EMBL/GenBank/DDBJ databases">
        <title>Genomic Encyclopedia of Type Strains, Phase IV (KMG-IV): sequencing the most valuable type-strain genomes for metagenomic binning, comparative biology and taxonomic classification.</title>
        <authorList>
            <person name="Goeker M."/>
        </authorList>
    </citation>
    <scope>NUCLEOTIDE SEQUENCE [LARGE SCALE GENOMIC DNA]</scope>
    <source>
        <strain evidence="7 8">DSM 9768</strain>
    </source>
</reference>
<dbReference type="RefSeq" id="WP_307320644.1">
    <property type="nucleotide sequence ID" value="NZ_JAUSUG010000001.1"/>
</dbReference>
<keyword evidence="5" id="KW-0521">NADP</keyword>
<evidence type="ECO:0000313" key="8">
    <source>
        <dbReference type="Proteomes" id="UP001230005"/>
    </source>
</evidence>
<dbReference type="InterPro" id="IPR029479">
    <property type="entry name" value="Nitroreductase"/>
</dbReference>
<feature type="domain" description="Nitroreductase" evidence="6">
    <location>
        <begin position="30"/>
        <end position="183"/>
    </location>
</feature>
<evidence type="ECO:0000256" key="4">
    <source>
        <dbReference type="ARBA" id="ARBA00023002"/>
    </source>
</evidence>
<gene>
    <name evidence="7" type="ORF">J2S74_000177</name>
</gene>
<dbReference type="InterPro" id="IPR016446">
    <property type="entry name" value="Flavin_OxRdtase_Frp"/>
</dbReference>
<dbReference type="Pfam" id="PF00881">
    <property type="entry name" value="Nitroreductase"/>
    <property type="match status" value="1"/>
</dbReference>
<evidence type="ECO:0000259" key="6">
    <source>
        <dbReference type="Pfam" id="PF00881"/>
    </source>
</evidence>
<dbReference type="PANTHER" id="PTHR43425">
    <property type="entry name" value="OXYGEN-INSENSITIVE NADPH NITROREDUCTASE"/>
    <property type="match status" value="1"/>
</dbReference>
<dbReference type="PANTHER" id="PTHR43425:SF2">
    <property type="entry name" value="OXYGEN-INSENSITIVE NADPH NITROREDUCTASE"/>
    <property type="match status" value="1"/>
</dbReference>
<evidence type="ECO:0000313" key="7">
    <source>
        <dbReference type="EMBL" id="MDQ0252805.1"/>
    </source>
</evidence>
<dbReference type="Gene3D" id="3.40.109.10">
    <property type="entry name" value="NADH Oxidase"/>
    <property type="match status" value="1"/>
</dbReference>
<protein>
    <submittedName>
        <fullName evidence="7">Nitroreductase</fullName>
    </submittedName>
</protein>
<proteinExistence type="inferred from homology"/>
<accession>A0ABT9ZRL3</accession>
<organism evidence="7 8">
    <name type="scientific">Evansella vedderi</name>
    <dbReference type="NCBI Taxonomy" id="38282"/>
    <lineage>
        <taxon>Bacteria</taxon>
        <taxon>Bacillati</taxon>
        <taxon>Bacillota</taxon>
        <taxon>Bacilli</taxon>
        <taxon>Bacillales</taxon>
        <taxon>Bacillaceae</taxon>
        <taxon>Evansella</taxon>
    </lineage>
</organism>
<dbReference type="InterPro" id="IPR000415">
    <property type="entry name" value="Nitroreductase-like"/>
</dbReference>
<evidence type="ECO:0000256" key="3">
    <source>
        <dbReference type="ARBA" id="ARBA00022643"/>
    </source>
</evidence>
<dbReference type="CDD" id="cd02146">
    <property type="entry name" value="NfsA-like"/>
    <property type="match status" value="1"/>
</dbReference>
<keyword evidence="3 5" id="KW-0288">FMN</keyword>
<comment type="similarity">
    <text evidence="1 5">Belongs to the flavin oxidoreductase frp family.</text>
</comment>
<name>A0ABT9ZRL3_9BACI</name>
<keyword evidence="4 5" id="KW-0560">Oxidoreductase</keyword>
<evidence type="ECO:0000256" key="2">
    <source>
        <dbReference type="ARBA" id="ARBA00022630"/>
    </source>
</evidence>
<sequence>MDREIIRSRVELEGVDSLADFSNKTIGVLTSHESIRGFQAKELPDGYLDAIITSARSAPTSSNLQAYSIVVVSDKERKFKLATYSGNQNFIREAPVFFVFCADIYRLKYVTKRQGFLFEGDSLEMFLLASMDAALTMQNALVAAEALGLGAVPVGSLRNEPIKVMEKLKLPRGVFALVGLAVGFEKEGVRRGVKPRLPQKVTVHHEEYSIKHLEDGLTDYDQQMISRRTYDGRRVSIAGEPERDGVEYGWCEHTARL</sequence>
<keyword evidence="8" id="KW-1185">Reference proteome</keyword>